<feature type="domain" description="Plasmid pRiA4b Orf3-like" evidence="1">
    <location>
        <begin position="12"/>
        <end position="74"/>
    </location>
</feature>
<reference evidence="2 3" key="1">
    <citation type="journal article" date="2019" name="Nat. Ecol. Evol.">
        <title>Megaphylogeny resolves global patterns of mushroom evolution.</title>
        <authorList>
            <person name="Varga T."/>
            <person name="Krizsan K."/>
            <person name="Foldi C."/>
            <person name="Dima B."/>
            <person name="Sanchez-Garcia M."/>
            <person name="Sanchez-Ramirez S."/>
            <person name="Szollosi G.J."/>
            <person name="Szarkandi J.G."/>
            <person name="Papp V."/>
            <person name="Albert L."/>
            <person name="Andreopoulos W."/>
            <person name="Angelini C."/>
            <person name="Antonin V."/>
            <person name="Barry K.W."/>
            <person name="Bougher N.L."/>
            <person name="Buchanan P."/>
            <person name="Buyck B."/>
            <person name="Bense V."/>
            <person name="Catcheside P."/>
            <person name="Chovatia M."/>
            <person name="Cooper J."/>
            <person name="Damon W."/>
            <person name="Desjardin D."/>
            <person name="Finy P."/>
            <person name="Geml J."/>
            <person name="Haridas S."/>
            <person name="Hughes K."/>
            <person name="Justo A."/>
            <person name="Karasinski D."/>
            <person name="Kautmanova I."/>
            <person name="Kiss B."/>
            <person name="Kocsube S."/>
            <person name="Kotiranta H."/>
            <person name="LaButti K.M."/>
            <person name="Lechner B.E."/>
            <person name="Liimatainen K."/>
            <person name="Lipzen A."/>
            <person name="Lukacs Z."/>
            <person name="Mihaltcheva S."/>
            <person name="Morgado L.N."/>
            <person name="Niskanen T."/>
            <person name="Noordeloos M.E."/>
            <person name="Ohm R.A."/>
            <person name="Ortiz-Santana B."/>
            <person name="Ovrebo C."/>
            <person name="Racz N."/>
            <person name="Riley R."/>
            <person name="Savchenko A."/>
            <person name="Shiryaev A."/>
            <person name="Soop K."/>
            <person name="Spirin V."/>
            <person name="Szebenyi C."/>
            <person name="Tomsovsky M."/>
            <person name="Tulloss R.E."/>
            <person name="Uehling J."/>
            <person name="Grigoriev I.V."/>
            <person name="Vagvolgyi C."/>
            <person name="Papp T."/>
            <person name="Martin F.M."/>
            <person name="Miettinen O."/>
            <person name="Hibbett D.S."/>
            <person name="Nagy L.G."/>
        </authorList>
    </citation>
    <scope>NUCLEOTIDE SEQUENCE [LARGE SCALE GENOMIC DNA]</scope>
    <source>
        <strain evidence="2 3">OMC1185</strain>
    </source>
</reference>
<evidence type="ECO:0000313" key="3">
    <source>
        <dbReference type="Proteomes" id="UP000305948"/>
    </source>
</evidence>
<gene>
    <name evidence="2" type="ORF">OE88DRAFT_1733989</name>
</gene>
<dbReference type="SUPFAM" id="SSF159941">
    <property type="entry name" value="MM3350-like"/>
    <property type="match status" value="1"/>
</dbReference>
<evidence type="ECO:0000313" key="2">
    <source>
        <dbReference type="EMBL" id="TFK53028.1"/>
    </source>
</evidence>
<dbReference type="EMBL" id="ML213508">
    <property type="protein sequence ID" value="TFK53028.1"/>
    <property type="molecule type" value="Genomic_DNA"/>
</dbReference>
<dbReference type="Proteomes" id="UP000305948">
    <property type="component" value="Unassembled WGS sequence"/>
</dbReference>
<sequence>MAHVEKVCYGNIDADNYTLAHLLQNPEQKAQYFYDFGDRWMHEIHAEKILPKEESDGSVVLLEGRGMCPPEDHGKGNRNWAKDIWIFRHRTTRGQIHFIRAALSATNYKYSFFTRADFEPCTFLWGKRKRP</sequence>
<dbReference type="AlphaFoldDB" id="A0A5C3NAN1"/>
<dbReference type="Pfam" id="PF07929">
    <property type="entry name" value="PRiA4_ORF3"/>
    <property type="match status" value="1"/>
</dbReference>
<organism evidence="2 3">
    <name type="scientific">Heliocybe sulcata</name>
    <dbReference type="NCBI Taxonomy" id="5364"/>
    <lineage>
        <taxon>Eukaryota</taxon>
        <taxon>Fungi</taxon>
        <taxon>Dikarya</taxon>
        <taxon>Basidiomycota</taxon>
        <taxon>Agaricomycotina</taxon>
        <taxon>Agaricomycetes</taxon>
        <taxon>Gloeophyllales</taxon>
        <taxon>Gloeophyllaceae</taxon>
        <taxon>Heliocybe</taxon>
    </lineage>
</organism>
<dbReference type="Gene3D" id="3.10.290.30">
    <property type="entry name" value="MM3350-like"/>
    <property type="match status" value="1"/>
</dbReference>
<accession>A0A5C3NAN1</accession>
<dbReference type="PANTHER" id="PTHR41878:SF1">
    <property type="entry name" value="TNPR PROTEIN"/>
    <property type="match status" value="1"/>
</dbReference>
<name>A0A5C3NAN1_9AGAM</name>
<dbReference type="InterPro" id="IPR024047">
    <property type="entry name" value="MM3350-like_sf"/>
</dbReference>
<keyword evidence="3" id="KW-1185">Reference proteome</keyword>
<proteinExistence type="predicted"/>
<protein>
    <recommendedName>
        <fullName evidence="1">Plasmid pRiA4b Orf3-like domain-containing protein</fullName>
    </recommendedName>
</protein>
<dbReference type="PANTHER" id="PTHR41878">
    <property type="entry name" value="LEXA REPRESSOR-RELATED"/>
    <property type="match status" value="1"/>
</dbReference>
<dbReference type="STRING" id="5364.A0A5C3NAN1"/>
<evidence type="ECO:0000259" key="1">
    <source>
        <dbReference type="Pfam" id="PF07929"/>
    </source>
</evidence>
<dbReference type="InterPro" id="IPR012912">
    <property type="entry name" value="Plasmid_pRiA4b_Orf3-like"/>
</dbReference>
<dbReference type="OrthoDB" id="432970at2759"/>